<dbReference type="InterPro" id="IPR056798">
    <property type="entry name" value="ADH_Fe_C"/>
</dbReference>
<dbReference type="Gene3D" id="1.20.1090.10">
    <property type="entry name" value="Dehydroquinate synthase-like - alpha domain"/>
    <property type="match status" value="1"/>
</dbReference>
<dbReference type="Pfam" id="PF00465">
    <property type="entry name" value="Fe-ADH"/>
    <property type="match status" value="1"/>
</dbReference>
<evidence type="ECO:0000313" key="6">
    <source>
        <dbReference type="EMBL" id="GLC88222.1"/>
    </source>
</evidence>
<name>A0ABQ5NJH1_9BACI</name>
<feature type="domain" description="Alcohol dehydrogenase iron-type/glycerol dehydrogenase GldA" evidence="4">
    <location>
        <begin position="11"/>
        <end position="178"/>
    </location>
</feature>
<dbReference type="InterPro" id="IPR018211">
    <property type="entry name" value="ADH_Fe_CS"/>
</dbReference>
<evidence type="ECO:0000313" key="7">
    <source>
        <dbReference type="Proteomes" id="UP001065593"/>
    </source>
</evidence>
<dbReference type="Pfam" id="PF25137">
    <property type="entry name" value="ADH_Fe_C"/>
    <property type="match status" value="1"/>
</dbReference>
<dbReference type="InterPro" id="IPR039697">
    <property type="entry name" value="Alcohol_dehydrogenase_Fe"/>
</dbReference>
<organism evidence="6 7">
    <name type="scientific">Lysinibacillus piscis</name>
    <dbReference type="NCBI Taxonomy" id="2518931"/>
    <lineage>
        <taxon>Bacteria</taxon>
        <taxon>Bacillati</taxon>
        <taxon>Bacillota</taxon>
        <taxon>Bacilli</taxon>
        <taxon>Bacillales</taxon>
        <taxon>Bacillaceae</taxon>
        <taxon>Lysinibacillus</taxon>
    </lineage>
</organism>
<accession>A0ABQ5NJH1</accession>
<keyword evidence="2" id="KW-0560">Oxidoreductase</keyword>
<proteinExistence type="inferred from homology"/>
<sequence length="400" mass="43097">MSNILKQFVMPKTNLFGPGAIQEVGQRLRDLEVKKTLIVTDENLHKLGLSTQIANIITAVGIDVAIFPKAEPNPTDQNIEDGIAIYHAENCDSIVSIGGGSAHDAAKGIGLIASNGGRIHDYEGVDKSQNPLVPLIAVNTTAGTASEMTRFTIITDTERKVKMAIIDKHITPLLSINDSELMIDLSPTLTAATGLDALTHAIESYVSTNTTPITDACAEKVLQLIPTYLPRAYANGTDLEAREQMVYAQFLAGMAFNNASLGYVHAIAHQLGGYYNLPHGICNAILLPHVCRFNITARTERFAKIAKLLGENVEGLSKREAAEKAIVAIEKLAQDLNIPTSLQELGVKEEDIETLAQNALLDVCAATNPRKATLEDIQEILTNAMGGTIKQEEKVLQVSP</sequence>
<evidence type="ECO:0000256" key="1">
    <source>
        <dbReference type="ARBA" id="ARBA00007358"/>
    </source>
</evidence>
<keyword evidence="3" id="KW-0520">NAD</keyword>
<dbReference type="PROSITE" id="PS00060">
    <property type="entry name" value="ADH_IRON_2"/>
    <property type="match status" value="1"/>
</dbReference>
<feature type="domain" description="Fe-containing alcohol dehydrogenase-like C-terminal" evidence="5">
    <location>
        <begin position="190"/>
        <end position="385"/>
    </location>
</feature>
<dbReference type="EMBL" id="BRZA01000002">
    <property type="protein sequence ID" value="GLC88222.1"/>
    <property type="molecule type" value="Genomic_DNA"/>
</dbReference>
<comment type="caution">
    <text evidence="6">The sequence shown here is derived from an EMBL/GenBank/DDBJ whole genome shotgun (WGS) entry which is preliminary data.</text>
</comment>
<dbReference type="CDD" id="cd08188">
    <property type="entry name" value="PDDH"/>
    <property type="match status" value="1"/>
</dbReference>
<comment type="similarity">
    <text evidence="1">Belongs to the iron-containing alcohol dehydrogenase family.</text>
</comment>
<dbReference type="Proteomes" id="UP001065593">
    <property type="component" value="Unassembled WGS sequence"/>
</dbReference>
<dbReference type="PANTHER" id="PTHR11496">
    <property type="entry name" value="ALCOHOL DEHYDROGENASE"/>
    <property type="match status" value="1"/>
</dbReference>
<keyword evidence="7" id="KW-1185">Reference proteome</keyword>
<protein>
    <submittedName>
        <fullName evidence="6">Alcohol dehydrogenase</fullName>
    </submittedName>
</protein>
<evidence type="ECO:0000259" key="4">
    <source>
        <dbReference type="Pfam" id="PF00465"/>
    </source>
</evidence>
<gene>
    <name evidence="6" type="ORF">LYSBPC_13490</name>
</gene>
<evidence type="ECO:0000256" key="3">
    <source>
        <dbReference type="ARBA" id="ARBA00023027"/>
    </source>
</evidence>
<evidence type="ECO:0000259" key="5">
    <source>
        <dbReference type="Pfam" id="PF25137"/>
    </source>
</evidence>
<dbReference type="Gene3D" id="3.40.50.1970">
    <property type="match status" value="1"/>
</dbReference>
<dbReference type="SUPFAM" id="SSF56796">
    <property type="entry name" value="Dehydroquinate synthase-like"/>
    <property type="match status" value="1"/>
</dbReference>
<dbReference type="RefSeq" id="WP_264987987.1">
    <property type="nucleotide sequence ID" value="NZ_BRZA01000002.1"/>
</dbReference>
<evidence type="ECO:0000256" key="2">
    <source>
        <dbReference type="ARBA" id="ARBA00023002"/>
    </source>
</evidence>
<reference evidence="6" key="1">
    <citation type="submission" date="2022-08" db="EMBL/GenBank/DDBJ databases">
        <title>Draft genome sequence of Lysinibacillus sp. strain KH24.</title>
        <authorList>
            <person name="Kanbe H."/>
            <person name="Itoh H."/>
        </authorList>
    </citation>
    <scope>NUCLEOTIDE SEQUENCE</scope>
    <source>
        <strain evidence="6">KH24</strain>
    </source>
</reference>
<dbReference type="PANTHER" id="PTHR11496:SF102">
    <property type="entry name" value="ALCOHOL DEHYDROGENASE 4"/>
    <property type="match status" value="1"/>
</dbReference>
<dbReference type="InterPro" id="IPR001670">
    <property type="entry name" value="ADH_Fe/GldA"/>
</dbReference>